<dbReference type="Proteomes" id="UP000798662">
    <property type="component" value="Chromosome 1"/>
</dbReference>
<dbReference type="EMBL" id="CM020618">
    <property type="protein sequence ID" value="KAK1861430.1"/>
    <property type="molecule type" value="Genomic_DNA"/>
</dbReference>
<protein>
    <submittedName>
        <fullName evidence="1">Uncharacterized protein</fullName>
    </submittedName>
</protein>
<comment type="caution">
    <text evidence="1">The sequence shown here is derived from an EMBL/GenBank/DDBJ whole genome shotgun (WGS) entry which is preliminary data.</text>
</comment>
<gene>
    <name evidence="1" type="ORF">I4F81_004014</name>
</gene>
<accession>A0ACC3BU65</accession>
<name>A0ACC3BU65_PYRYE</name>
<evidence type="ECO:0000313" key="2">
    <source>
        <dbReference type="Proteomes" id="UP000798662"/>
    </source>
</evidence>
<reference evidence="1" key="1">
    <citation type="submission" date="2019-11" db="EMBL/GenBank/DDBJ databases">
        <title>Nori genome reveals adaptations in red seaweeds to the harsh intertidal environment.</title>
        <authorList>
            <person name="Wang D."/>
            <person name="Mao Y."/>
        </authorList>
    </citation>
    <scope>NUCLEOTIDE SEQUENCE</scope>
    <source>
        <tissue evidence="1">Gametophyte</tissue>
    </source>
</reference>
<evidence type="ECO:0000313" key="1">
    <source>
        <dbReference type="EMBL" id="KAK1861430.1"/>
    </source>
</evidence>
<organism evidence="1 2">
    <name type="scientific">Pyropia yezoensis</name>
    <name type="common">Susabi-nori</name>
    <name type="synonym">Porphyra yezoensis</name>
    <dbReference type="NCBI Taxonomy" id="2788"/>
    <lineage>
        <taxon>Eukaryota</taxon>
        <taxon>Rhodophyta</taxon>
        <taxon>Bangiophyceae</taxon>
        <taxon>Bangiales</taxon>
        <taxon>Bangiaceae</taxon>
        <taxon>Pyropia</taxon>
    </lineage>
</organism>
<proteinExistence type="predicted"/>
<sequence>MTTVIVHSAVSLLETCLRSIAIGSPVLMSRFSPAQWHALWTHPPVVASLMTIVGTADTTTIRVVALVTMMSAFNSCHCRDAAYVTGLLDTATSQLGYTPGDFSGTRDGGRPPIAQSATESGLVQLQRLVLAALNTGIRKSFGPVATKRPGFTPRDANPACGPGPGDAAAREGLAVLAADPALVVAAVDAFHLGLWDSELSDPNPTSGDSVLMLALVAPQAVLTGAPDLMAVVLRAMDELVARRRLAPDLSGHPLDECTRLLYMLTLVDPPRWRRLRSAPGTLAAVASWVDTHPPAVTLAEGSFPGAMRTGVLTLLHSHCVEPAGVLGCPAAVGVLVTAVVPRTTRLPPGAAAHGALIHLSSGSTVATDEWLGGGGRPGKVPRWKAHNAVMAATPTAGYPDSSGGGGGGGGWPAAVTAMVRDAGLAAADFVAVLDDATALLLMVPAVEYRWWPDAVSAAGRLKA</sequence>
<keyword evidence="2" id="KW-1185">Reference proteome</keyword>